<feature type="non-terminal residue" evidence="2">
    <location>
        <position position="120"/>
    </location>
</feature>
<evidence type="ECO:0000259" key="1">
    <source>
        <dbReference type="Pfam" id="PF13546"/>
    </source>
</evidence>
<protein>
    <submittedName>
        <fullName evidence="2">Transposase</fullName>
    </submittedName>
</protein>
<dbReference type="InterPro" id="IPR012337">
    <property type="entry name" value="RNaseH-like_sf"/>
</dbReference>
<evidence type="ECO:0000313" key="3">
    <source>
        <dbReference type="Proteomes" id="UP001213083"/>
    </source>
</evidence>
<dbReference type="SUPFAM" id="SSF53098">
    <property type="entry name" value="Ribonuclease H-like"/>
    <property type="match status" value="1"/>
</dbReference>
<name>A0ABD4W4D6_9LACO</name>
<evidence type="ECO:0000313" key="2">
    <source>
        <dbReference type="EMBL" id="MDA3783440.1"/>
    </source>
</evidence>
<dbReference type="Pfam" id="PF13546">
    <property type="entry name" value="DDE_5"/>
    <property type="match status" value="1"/>
</dbReference>
<reference evidence="2 3" key="1">
    <citation type="submission" date="2023-01" db="EMBL/GenBank/DDBJ databases">
        <title>Sequencing of the bacterial strains from artisanal fermented milk Matsoni.</title>
        <authorList>
            <person name="Rozman V."/>
            <person name="Accetto T."/>
            <person name="Bogovic Matijasic B."/>
        </authorList>
    </citation>
    <scope>NUCLEOTIDE SEQUENCE [LARGE SCALE GENOMIC DNA]</scope>
    <source>
        <strain evidence="3">lbl143</strain>
    </source>
</reference>
<accession>A0ABD4W4D6</accession>
<feature type="domain" description="Transposase IS701-like DDE" evidence="1">
    <location>
        <begin position="11"/>
        <end position="112"/>
    </location>
</feature>
<organism evidence="2 3">
    <name type="scientific">Lactobacillus delbrueckii</name>
    <dbReference type="NCBI Taxonomy" id="1584"/>
    <lineage>
        <taxon>Bacteria</taxon>
        <taxon>Bacillati</taxon>
        <taxon>Bacillota</taxon>
        <taxon>Bacilli</taxon>
        <taxon>Lactobacillales</taxon>
        <taxon>Lactobacillaceae</taxon>
        <taxon>Lactobacillus</taxon>
    </lineage>
</organism>
<sequence>MQQKYGKCTAGFSKNTYYRFMQNPHTNWLRFTILLAERIVNGHLKDLTSDQRADCFVFDDSPYSRTGYKKTELVAKVFDHVSMTYKKGFRMMTMGWTDGSSFVPIASSLLSSKNDQNVIG</sequence>
<dbReference type="InterPro" id="IPR038721">
    <property type="entry name" value="IS701-like_DDE_dom"/>
</dbReference>
<dbReference type="AlphaFoldDB" id="A0ABD4W4D6"/>
<gene>
    <name evidence="2" type="ORF">PF593_10300</name>
</gene>
<comment type="caution">
    <text evidence="2">The sequence shown here is derived from an EMBL/GenBank/DDBJ whole genome shotgun (WGS) entry which is preliminary data.</text>
</comment>
<dbReference type="Proteomes" id="UP001213083">
    <property type="component" value="Unassembled WGS sequence"/>
</dbReference>
<dbReference type="EMBL" id="JAQIEV010000134">
    <property type="protein sequence ID" value="MDA3783440.1"/>
    <property type="molecule type" value="Genomic_DNA"/>
</dbReference>
<proteinExistence type="predicted"/>